<dbReference type="GO" id="GO:0019367">
    <property type="term" value="P:fatty acid elongation, saturated fatty acid"/>
    <property type="evidence" value="ECO:0007669"/>
    <property type="project" value="TreeGrafter"/>
</dbReference>
<gene>
    <name evidence="12" type="primary">LOC109461896</name>
</gene>
<dbReference type="Proteomes" id="UP000515135">
    <property type="component" value="Unplaced"/>
</dbReference>
<feature type="transmembrane region" description="Helical" evidence="10">
    <location>
        <begin position="69"/>
        <end position="88"/>
    </location>
</feature>
<keyword evidence="7 10" id="KW-0443">Lipid metabolism</keyword>
<evidence type="ECO:0000256" key="10">
    <source>
        <dbReference type="RuleBase" id="RU361115"/>
    </source>
</evidence>
<protein>
    <recommendedName>
        <fullName evidence="10">Elongation of very long chain fatty acids protein</fullName>
        <ecNumber evidence="10">2.3.1.199</ecNumber>
    </recommendedName>
    <alternativeName>
        <fullName evidence="10">Very-long-chain 3-oxoacyl-CoA synthase</fullName>
    </alternativeName>
</protein>
<dbReference type="AlphaFoldDB" id="A0A6P4XTC5"/>
<name>A0A6P4XTC5_BRABE</name>
<dbReference type="GO" id="GO:0034625">
    <property type="term" value="P:fatty acid elongation, monounsaturated fatty acid"/>
    <property type="evidence" value="ECO:0007669"/>
    <property type="project" value="TreeGrafter"/>
</dbReference>
<dbReference type="GO" id="GO:0005789">
    <property type="term" value="C:endoplasmic reticulum membrane"/>
    <property type="evidence" value="ECO:0007669"/>
    <property type="project" value="TreeGrafter"/>
</dbReference>
<dbReference type="InterPro" id="IPR030457">
    <property type="entry name" value="ELO_CS"/>
</dbReference>
<feature type="transmembrane region" description="Helical" evidence="10">
    <location>
        <begin position="200"/>
        <end position="221"/>
    </location>
</feature>
<dbReference type="KEGG" id="bbel:109461896"/>
<sequence>MESAQAPPYVGLYPYLQRFERDFDYQSAMAWMNANWTQCVHWSVFYVLMILLGQRWMQNRTKYALRGPLICWNLLLGLFSVLGTVRFVPPLVADVREHGFEWTLCSAAWYRDPVLHLWGSAFAFSKVLEFGDTAFIILRKQKLIFLHWYHHVTVLFYVWLSYKEQLAGGRWFIALNYGVHATMYMYYAARAAGIYIPRKVAMAITSSQTLQMVIGCIINYVSYRLLFVDKVPGCNASLTNIIVSSVMYFSYLLLFLHFFYGAYVVKKSKQKKQQ</sequence>
<dbReference type="PROSITE" id="PS01188">
    <property type="entry name" value="ELO"/>
    <property type="match status" value="1"/>
</dbReference>
<dbReference type="InterPro" id="IPR002076">
    <property type="entry name" value="ELO_fam"/>
</dbReference>
<feature type="transmembrane region" description="Helical" evidence="10">
    <location>
        <begin position="40"/>
        <end position="57"/>
    </location>
</feature>
<keyword evidence="3 10" id="KW-0808">Transferase</keyword>
<dbReference type="GO" id="GO:0009922">
    <property type="term" value="F:fatty acid elongase activity"/>
    <property type="evidence" value="ECO:0007669"/>
    <property type="project" value="UniProtKB-EC"/>
</dbReference>
<dbReference type="GO" id="GO:0030148">
    <property type="term" value="P:sphingolipid biosynthetic process"/>
    <property type="evidence" value="ECO:0007669"/>
    <property type="project" value="TreeGrafter"/>
</dbReference>
<dbReference type="PANTHER" id="PTHR11157:SF17">
    <property type="entry name" value="ELONGATION OF VERY LONG CHAIN FATTY ACIDS PROTEIN 6"/>
    <property type="match status" value="1"/>
</dbReference>
<dbReference type="Pfam" id="PF01151">
    <property type="entry name" value="ELO"/>
    <property type="match status" value="1"/>
</dbReference>
<dbReference type="GO" id="GO:0042761">
    <property type="term" value="P:very long-chain fatty acid biosynthetic process"/>
    <property type="evidence" value="ECO:0007669"/>
    <property type="project" value="TreeGrafter"/>
</dbReference>
<keyword evidence="11" id="KW-1185">Reference proteome</keyword>
<evidence type="ECO:0000256" key="3">
    <source>
        <dbReference type="ARBA" id="ARBA00022679"/>
    </source>
</evidence>
<evidence type="ECO:0000313" key="12">
    <source>
        <dbReference type="RefSeq" id="XP_019613929.1"/>
    </source>
</evidence>
<evidence type="ECO:0000256" key="9">
    <source>
        <dbReference type="ARBA" id="ARBA00023160"/>
    </source>
</evidence>
<comment type="similarity">
    <text evidence="10">Belongs to the ELO family.</text>
</comment>
<evidence type="ECO:0000256" key="1">
    <source>
        <dbReference type="ARBA" id="ARBA00004141"/>
    </source>
</evidence>
<reference evidence="12" key="1">
    <citation type="submission" date="2025-08" db="UniProtKB">
        <authorList>
            <consortium name="RefSeq"/>
        </authorList>
    </citation>
    <scope>IDENTIFICATION</scope>
    <source>
        <tissue evidence="12">Gonad</tissue>
    </source>
</reference>
<organism evidence="11 12">
    <name type="scientific">Branchiostoma belcheri</name>
    <name type="common">Amphioxus</name>
    <dbReference type="NCBI Taxonomy" id="7741"/>
    <lineage>
        <taxon>Eukaryota</taxon>
        <taxon>Metazoa</taxon>
        <taxon>Chordata</taxon>
        <taxon>Cephalochordata</taxon>
        <taxon>Leptocardii</taxon>
        <taxon>Amphioxiformes</taxon>
        <taxon>Branchiostomatidae</taxon>
        <taxon>Branchiostoma</taxon>
    </lineage>
</organism>
<comment type="subcellular location">
    <subcellularLocation>
        <location evidence="1">Membrane</location>
        <topology evidence="1">Multi-pass membrane protein</topology>
    </subcellularLocation>
</comment>
<keyword evidence="9 10" id="KW-0275">Fatty acid biosynthesis</keyword>
<feature type="transmembrane region" description="Helical" evidence="10">
    <location>
        <begin position="168"/>
        <end position="188"/>
    </location>
</feature>
<evidence type="ECO:0000256" key="6">
    <source>
        <dbReference type="ARBA" id="ARBA00022989"/>
    </source>
</evidence>
<feature type="transmembrane region" description="Helical" evidence="10">
    <location>
        <begin position="117"/>
        <end position="138"/>
    </location>
</feature>
<dbReference type="GeneID" id="109461896"/>
<evidence type="ECO:0000256" key="8">
    <source>
        <dbReference type="ARBA" id="ARBA00023136"/>
    </source>
</evidence>
<dbReference type="RefSeq" id="XP_019613929.1">
    <property type="nucleotide sequence ID" value="XM_019758370.1"/>
</dbReference>
<accession>A0A6P4XTC5</accession>
<evidence type="ECO:0000256" key="4">
    <source>
        <dbReference type="ARBA" id="ARBA00022692"/>
    </source>
</evidence>
<feature type="transmembrane region" description="Helical" evidence="10">
    <location>
        <begin position="145"/>
        <end position="162"/>
    </location>
</feature>
<evidence type="ECO:0000313" key="11">
    <source>
        <dbReference type="Proteomes" id="UP000515135"/>
    </source>
</evidence>
<proteinExistence type="inferred from homology"/>
<comment type="catalytic activity">
    <reaction evidence="10">
        <text>a very-long-chain acyl-CoA + malonyl-CoA + H(+) = a very-long-chain 3-oxoacyl-CoA + CO2 + CoA</text>
        <dbReference type="Rhea" id="RHEA:32727"/>
        <dbReference type="ChEBI" id="CHEBI:15378"/>
        <dbReference type="ChEBI" id="CHEBI:16526"/>
        <dbReference type="ChEBI" id="CHEBI:57287"/>
        <dbReference type="ChEBI" id="CHEBI:57384"/>
        <dbReference type="ChEBI" id="CHEBI:90725"/>
        <dbReference type="ChEBI" id="CHEBI:90736"/>
        <dbReference type="EC" id="2.3.1.199"/>
    </reaction>
</comment>
<evidence type="ECO:0000256" key="7">
    <source>
        <dbReference type="ARBA" id="ARBA00023098"/>
    </source>
</evidence>
<dbReference type="OrthoDB" id="10259681at2759"/>
<keyword evidence="2 10" id="KW-0444">Lipid biosynthesis</keyword>
<keyword evidence="8 10" id="KW-0472">Membrane</keyword>
<keyword evidence="4 10" id="KW-0812">Transmembrane</keyword>
<feature type="transmembrane region" description="Helical" evidence="10">
    <location>
        <begin position="241"/>
        <end position="265"/>
    </location>
</feature>
<dbReference type="GO" id="GO:0034626">
    <property type="term" value="P:fatty acid elongation, polyunsaturated fatty acid"/>
    <property type="evidence" value="ECO:0007669"/>
    <property type="project" value="TreeGrafter"/>
</dbReference>
<dbReference type="EC" id="2.3.1.199" evidence="10"/>
<dbReference type="PANTHER" id="PTHR11157">
    <property type="entry name" value="FATTY ACID ACYL TRANSFERASE-RELATED"/>
    <property type="match status" value="1"/>
</dbReference>
<keyword evidence="6 10" id="KW-1133">Transmembrane helix</keyword>
<keyword evidence="5 10" id="KW-0276">Fatty acid metabolism</keyword>
<evidence type="ECO:0000256" key="2">
    <source>
        <dbReference type="ARBA" id="ARBA00022516"/>
    </source>
</evidence>
<evidence type="ECO:0000256" key="5">
    <source>
        <dbReference type="ARBA" id="ARBA00022832"/>
    </source>
</evidence>